<protein>
    <submittedName>
        <fullName evidence="2">Uncharacterized protein</fullName>
    </submittedName>
</protein>
<evidence type="ECO:0000256" key="1">
    <source>
        <dbReference type="SAM" id="MobiDB-lite"/>
    </source>
</evidence>
<organism evidence="2">
    <name type="scientific">Caulobacter sp. 602-2</name>
    <dbReference type="NCBI Taxonomy" id="2710887"/>
    <lineage>
        <taxon>Bacteria</taxon>
        <taxon>Pseudomonadati</taxon>
        <taxon>Pseudomonadota</taxon>
        <taxon>Alphaproteobacteria</taxon>
        <taxon>Caulobacterales</taxon>
        <taxon>Caulobacteraceae</taxon>
        <taxon>Caulobacter</taxon>
    </lineage>
</organism>
<feature type="region of interest" description="Disordered" evidence="1">
    <location>
        <begin position="211"/>
        <end position="236"/>
    </location>
</feature>
<dbReference type="RefSeq" id="WP_165257401.1">
    <property type="nucleotide sequence ID" value="NZ_JAAKGT010000002.1"/>
</dbReference>
<sequence length="372" mass="42219">MSPSPIFDESADWSSRDARIARLHTLIDELEGLAERYEISGLQARRKAIKGLRSAPREIFAVRKRTKDWAFHRGGRGELQFNAGVDILPNGQHAFRIGVGFSLEASRFFRELELLLPHIARFDDWMAANPDAYPDLAMWHYVDDERSKDYRPGPVDMDFVERALQTRRGFVFLGDRQPLGQVDLDRALGVMDRLLPMWDWIERGLVERTAPAEVGAGGGGTEATGDDAEERLDLTRGRQINPRRWGQATTVQRVIDVELRHAEIQRRLEARLQAEGWAVTVEATIGRRRVDLVARRAGEMRFYEVKVAGSARTCLREAIGQLLEYSLWPGATKPNRLVVVGERALTEKGRAYLRSLATVLSMPLDYEQLTLD</sequence>
<gene>
    <name evidence="2" type="ORF">G5B46_07575</name>
</gene>
<dbReference type="AlphaFoldDB" id="A0A6G4QV87"/>
<accession>A0A6G4QV87</accession>
<dbReference type="EMBL" id="JAAKGT010000002">
    <property type="protein sequence ID" value="NGM49461.1"/>
    <property type="molecule type" value="Genomic_DNA"/>
</dbReference>
<comment type="caution">
    <text evidence="2">The sequence shown here is derived from an EMBL/GenBank/DDBJ whole genome shotgun (WGS) entry which is preliminary data.</text>
</comment>
<reference evidence="2" key="1">
    <citation type="submission" date="2020-02" db="EMBL/GenBank/DDBJ databases">
        <authorList>
            <person name="Gao J."/>
            <person name="Sun J."/>
        </authorList>
    </citation>
    <scope>NUCLEOTIDE SEQUENCE</scope>
    <source>
        <strain evidence="2">602-2</strain>
    </source>
</reference>
<evidence type="ECO:0000313" key="2">
    <source>
        <dbReference type="EMBL" id="NGM49461.1"/>
    </source>
</evidence>
<name>A0A6G4QV87_9CAUL</name>
<proteinExistence type="predicted"/>